<keyword evidence="4" id="KW-1185">Reference proteome</keyword>
<evidence type="ECO:0000313" key="5">
    <source>
        <dbReference type="WBParaSite" id="ACOC_0001050901-mRNA-1"/>
    </source>
</evidence>
<dbReference type="PANTHER" id="PTHR24637">
    <property type="entry name" value="COLLAGEN"/>
    <property type="match status" value="1"/>
</dbReference>
<dbReference type="InterPro" id="IPR008160">
    <property type="entry name" value="Collagen"/>
</dbReference>
<name>A0A0R3PWH5_ANGCS</name>
<evidence type="ECO:0000256" key="1">
    <source>
        <dbReference type="ARBA" id="ARBA00022737"/>
    </source>
</evidence>
<dbReference type="STRING" id="334426.A0A0R3PWH5"/>
<dbReference type="OMA" id="ETSNVLW"/>
<gene>
    <name evidence="3" type="ORF">ACOC_LOCUS10510</name>
</gene>
<reference evidence="3 4" key="2">
    <citation type="submission" date="2018-11" db="EMBL/GenBank/DDBJ databases">
        <authorList>
            <consortium name="Pathogen Informatics"/>
        </authorList>
    </citation>
    <scope>NUCLEOTIDE SEQUENCE [LARGE SCALE GENOMIC DNA]</scope>
    <source>
        <strain evidence="3 4">Costa Rica</strain>
    </source>
</reference>
<reference evidence="5" key="1">
    <citation type="submission" date="2016-04" db="UniProtKB">
        <authorList>
            <consortium name="WormBaseParasite"/>
        </authorList>
    </citation>
    <scope>IDENTIFICATION</scope>
</reference>
<protein>
    <submittedName>
        <fullName evidence="5">Col_cuticle_N domain-containing protein</fullName>
    </submittedName>
</protein>
<feature type="region of interest" description="Disordered" evidence="2">
    <location>
        <begin position="168"/>
        <end position="306"/>
    </location>
</feature>
<organism evidence="5">
    <name type="scientific">Angiostrongylus costaricensis</name>
    <name type="common">Nematode worm</name>
    <dbReference type="NCBI Taxonomy" id="334426"/>
    <lineage>
        <taxon>Eukaryota</taxon>
        <taxon>Metazoa</taxon>
        <taxon>Ecdysozoa</taxon>
        <taxon>Nematoda</taxon>
        <taxon>Chromadorea</taxon>
        <taxon>Rhabditida</taxon>
        <taxon>Rhabditina</taxon>
        <taxon>Rhabditomorpha</taxon>
        <taxon>Strongyloidea</taxon>
        <taxon>Metastrongylidae</taxon>
        <taxon>Angiostrongylus</taxon>
    </lineage>
</organism>
<dbReference type="EMBL" id="UYYA01004488">
    <property type="protein sequence ID" value="VDM62095.1"/>
    <property type="molecule type" value="Genomic_DNA"/>
</dbReference>
<dbReference type="WBParaSite" id="ACOC_0001050901-mRNA-1">
    <property type="protein sequence ID" value="ACOC_0001050901-mRNA-1"/>
    <property type="gene ID" value="ACOC_0001050901"/>
</dbReference>
<dbReference type="Pfam" id="PF01391">
    <property type="entry name" value="Collagen"/>
    <property type="match status" value="2"/>
</dbReference>
<evidence type="ECO:0000313" key="3">
    <source>
        <dbReference type="EMBL" id="VDM62095.1"/>
    </source>
</evidence>
<keyword evidence="1" id="KW-0677">Repeat</keyword>
<evidence type="ECO:0000256" key="2">
    <source>
        <dbReference type="SAM" id="MobiDB-lite"/>
    </source>
</evidence>
<dbReference type="Proteomes" id="UP000267027">
    <property type="component" value="Unassembled WGS sequence"/>
</dbReference>
<proteinExistence type="predicted"/>
<dbReference type="OrthoDB" id="6380629at2759"/>
<sequence length="398" mass="40364">MSSDKMSPSLHRSANFAVFLSGLAFIGLTVSMPTLFTMMNTIEEEMEQSRIIYDEMTNLMWKDLITEGEHTRKIRSQPDNVSGTPAELYGANTASGYVGQGVLEASTDLSHLCTVGPKGPPGLRGISGNDGFDGVPGKSAVSGIELEAYAAGACAPCPAGPPGLPGYKGIRGFRGPKGSKGTPGNPGSDGNIGELGHEGNPGIQGPLGAPGERGAPGEDKVESTKGVPGPRGEMGLPGMPGDEGLPGERGEDMKPGPSGPPGPMGPTGEPGPDGPPGHKGGIGENGSDAEYCPCPDRSKDGVASGAGPDVGVPAAIGGVYTGAGVSGRKKVSLSEGGVAATGEPFKLESYGSAKMPSEGLRGVDHDKPTIAAGPPYEELARFDKRALARSLRQRLLLA</sequence>
<evidence type="ECO:0000313" key="4">
    <source>
        <dbReference type="Proteomes" id="UP000267027"/>
    </source>
</evidence>
<accession>A0A0R3PWH5</accession>
<dbReference type="PANTHER" id="PTHR24637:SF236">
    <property type="entry name" value="NEMATODE CUTICLE COLLAGEN N-TERMINAL DOMAIN-CONTAINING PROTEIN"/>
    <property type="match status" value="1"/>
</dbReference>
<dbReference type="AlphaFoldDB" id="A0A0R3PWH5"/>